<evidence type="ECO:0000256" key="5">
    <source>
        <dbReference type="ARBA" id="ARBA00022475"/>
    </source>
</evidence>
<comment type="subcellular location">
    <subcellularLocation>
        <location evidence="1">Cell inner membrane</location>
    </subcellularLocation>
</comment>
<protein>
    <recommendedName>
        <fullName evidence="3">Type II secretion system protein N</fullName>
    </recommendedName>
    <alternativeName>
        <fullName evidence="10">General secretion pathway protein N</fullName>
    </alternativeName>
</protein>
<comment type="caution">
    <text evidence="11">The sequence shown here is derived from an EMBL/GenBank/DDBJ whole genome shotgun (WGS) entry which is preliminary data.</text>
</comment>
<keyword evidence="4" id="KW-0813">Transport</keyword>
<evidence type="ECO:0000256" key="7">
    <source>
        <dbReference type="ARBA" id="ARBA00022692"/>
    </source>
</evidence>
<proteinExistence type="inferred from homology"/>
<comment type="similarity">
    <text evidence="2">Belongs to the GSP N family.</text>
</comment>
<evidence type="ECO:0000256" key="9">
    <source>
        <dbReference type="ARBA" id="ARBA00023136"/>
    </source>
</evidence>
<evidence type="ECO:0000256" key="2">
    <source>
        <dbReference type="ARBA" id="ARBA00007208"/>
    </source>
</evidence>
<keyword evidence="5" id="KW-1003">Cell membrane</keyword>
<evidence type="ECO:0000256" key="4">
    <source>
        <dbReference type="ARBA" id="ARBA00022448"/>
    </source>
</evidence>
<evidence type="ECO:0000256" key="10">
    <source>
        <dbReference type="ARBA" id="ARBA00030772"/>
    </source>
</evidence>
<evidence type="ECO:0000256" key="8">
    <source>
        <dbReference type="ARBA" id="ARBA00022927"/>
    </source>
</evidence>
<gene>
    <name evidence="11" type="primary">gspN</name>
    <name evidence="11" type="ORF">P3W24_08305</name>
</gene>
<dbReference type="Pfam" id="PF01203">
    <property type="entry name" value="T2SSN"/>
    <property type="match status" value="1"/>
</dbReference>
<keyword evidence="12" id="KW-1185">Reference proteome</keyword>
<organism evidence="11 12">
    <name type="scientific">Luteibacter sahnii</name>
    <dbReference type="NCBI Taxonomy" id="3021977"/>
    <lineage>
        <taxon>Bacteria</taxon>
        <taxon>Pseudomonadati</taxon>
        <taxon>Pseudomonadota</taxon>
        <taxon>Gammaproteobacteria</taxon>
        <taxon>Lysobacterales</taxon>
        <taxon>Rhodanobacteraceae</taxon>
        <taxon>Luteibacter</taxon>
    </lineage>
</organism>
<evidence type="ECO:0000256" key="3">
    <source>
        <dbReference type="ARBA" id="ARBA00021563"/>
    </source>
</evidence>
<keyword evidence="8" id="KW-0653">Protein transport</keyword>
<name>A0ABT6BA03_9GAMM</name>
<keyword evidence="9" id="KW-0472">Membrane</keyword>
<keyword evidence="7" id="KW-0812">Transmembrane</keyword>
<dbReference type="InterPro" id="IPR022792">
    <property type="entry name" value="T2SS_protein-GspN"/>
</dbReference>
<accession>A0ABT6BA03</accession>
<evidence type="ECO:0000313" key="11">
    <source>
        <dbReference type="EMBL" id="MDF4024961.1"/>
    </source>
</evidence>
<evidence type="ECO:0000256" key="6">
    <source>
        <dbReference type="ARBA" id="ARBA00022519"/>
    </source>
</evidence>
<evidence type="ECO:0000313" key="12">
    <source>
        <dbReference type="Proteomes" id="UP001528850"/>
    </source>
</evidence>
<reference evidence="11 12" key="1">
    <citation type="journal article" date="2024" name="Curr. Microbiol.">
        <title>Luteibacter sahnii sp. nov., A Novel Yellow-Colored Xanthomonadin Pigment Producing Probiotic Bacterium from Healthy Rice Seed Microbiome.</title>
        <authorList>
            <person name="Jaiswal G."/>
            <person name="Rana R."/>
            <person name="Nayak P.K."/>
            <person name="Chouhan R."/>
            <person name="Gandhi S.G."/>
            <person name="Patel H.K."/>
            <person name="Patil P.B."/>
        </authorList>
    </citation>
    <scope>NUCLEOTIDE SEQUENCE [LARGE SCALE GENOMIC DNA]</scope>
    <source>
        <strain evidence="11 12">PPL201</strain>
    </source>
</reference>
<dbReference type="EMBL" id="JARJJS010000002">
    <property type="protein sequence ID" value="MDF4024961.1"/>
    <property type="molecule type" value="Genomic_DNA"/>
</dbReference>
<sequence length="261" mass="27672">MRWLLKWFRRIVIAIALLALGAGLFYLFLPARVVAALIEQRAHGLTLDGVSGTAWDGHAARVVSAGGRDLGVLEWRLGRDAILGRIHLDIHLQGAAGRVDAHVERTQPGLTRLSGVAFRLDAGALAGPALPRELVPQGTIEGTVPRADLQDNWPMTLDADARWRDAAVRTPEGVVALGGMAFKANSRAGVLRAALKDDGDGSLRVDLGVAGSPLGWRMDGVLAPRIADTALTHLIARFGPVGRDGTVVFHRKAGLAPADTP</sequence>
<keyword evidence="6" id="KW-0997">Cell inner membrane</keyword>
<dbReference type="Proteomes" id="UP001528850">
    <property type="component" value="Unassembled WGS sequence"/>
</dbReference>
<evidence type="ECO:0000256" key="1">
    <source>
        <dbReference type="ARBA" id="ARBA00004533"/>
    </source>
</evidence>